<keyword evidence="1" id="KW-0677">Repeat</keyword>
<dbReference type="NCBIfam" id="TIGR03696">
    <property type="entry name" value="Rhs_assc_core"/>
    <property type="match status" value="1"/>
</dbReference>
<dbReference type="PATRIC" id="fig|50340.43.peg.6144"/>
<comment type="caution">
    <text evidence="3">The sequence shown here is derived from an EMBL/GenBank/DDBJ whole genome shotgun (WGS) entry which is preliminary data.</text>
</comment>
<name>A0A0N0E403_9PSED</name>
<dbReference type="STRING" id="50340.PF66_02752"/>
<dbReference type="OrthoDB" id="5905222at2"/>
<evidence type="ECO:0000259" key="2">
    <source>
        <dbReference type="Pfam" id="PF25023"/>
    </source>
</evidence>
<reference evidence="3 4" key="1">
    <citation type="journal article" date="2015" name="PLoS ONE">
        <title>Rice-Infecting Pseudomonas Genomes Are Highly Accessorized and Harbor Multiple Putative Virulence Mechanisms to Cause Sheath Brown Rot.</title>
        <authorList>
            <person name="Quibod I.L."/>
            <person name="Grande G."/>
            <person name="Oreiro E.G."/>
            <person name="Borja F.N."/>
            <person name="Dossa G.S."/>
            <person name="Mauleon R."/>
            <person name="Cruz C.V."/>
            <person name="Oliva R."/>
        </authorList>
    </citation>
    <scope>NUCLEOTIDE SEQUENCE [LARGE SCALE GENOMIC DNA]</scope>
    <source>
        <strain evidence="3 4">IRRI 6609</strain>
    </source>
</reference>
<dbReference type="Proteomes" id="UP000037931">
    <property type="component" value="Unassembled WGS sequence"/>
</dbReference>
<gene>
    <name evidence="3" type="ORF">PF66_02752</name>
</gene>
<sequence>MAILRTLLSQYRYDPLDRLVACSPVNLDPQQRFYCKSRLATEIQGAITHSFFQSDDWRMAQQRRQGADREATLLATDQQGSVLQAVDGVQRQAMAYSPYGHRTPGSGLLSLLGFSGEQPDPVTGHYLLGNGYRAFNPVLMRFNSPDSLSPFGKGGINAYRYCEGDPVNQMDPTGHAPGLWNFLKEMKDYVLNRRRGVAVTGAYIIVHGVRINPPAEPGHFFNMVNKPTESFSLSDFVGRLDLQSASPGSEYLRRRGHGLVRYSGFIIKKERELVKAYKKHPEVSYAKLNNYAYQLEHERDDYRRSRDLFKIELREFLDPPPYESPPKYSDIADSSHIPIGSVAVEATDIRES</sequence>
<dbReference type="EMBL" id="JSYZ01000009">
    <property type="protein sequence ID" value="KPA90690.1"/>
    <property type="molecule type" value="Genomic_DNA"/>
</dbReference>
<dbReference type="SUPFAM" id="SSF56399">
    <property type="entry name" value="ADP-ribosylation"/>
    <property type="match status" value="1"/>
</dbReference>
<dbReference type="RefSeq" id="WP_081009846.1">
    <property type="nucleotide sequence ID" value="NZ_JSYZ01000009.1"/>
</dbReference>
<organism evidence="3 4">
    <name type="scientific">Pseudomonas asplenii</name>
    <dbReference type="NCBI Taxonomy" id="53407"/>
    <lineage>
        <taxon>Bacteria</taxon>
        <taxon>Pseudomonadati</taxon>
        <taxon>Pseudomonadota</taxon>
        <taxon>Gammaproteobacteria</taxon>
        <taxon>Pseudomonadales</taxon>
        <taxon>Pseudomonadaceae</taxon>
        <taxon>Pseudomonas</taxon>
    </lineage>
</organism>
<protein>
    <submittedName>
        <fullName evidence="3">RHS repeat-associated core domain</fullName>
    </submittedName>
</protein>
<keyword evidence="4" id="KW-1185">Reference proteome</keyword>
<evidence type="ECO:0000256" key="1">
    <source>
        <dbReference type="ARBA" id="ARBA00022737"/>
    </source>
</evidence>
<dbReference type="InterPro" id="IPR056823">
    <property type="entry name" value="TEN-like_YD-shell"/>
</dbReference>
<dbReference type="AlphaFoldDB" id="A0A0N0E403"/>
<evidence type="ECO:0000313" key="4">
    <source>
        <dbReference type="Proteomes" id="UP000037931"/>
    </source>
</evidence>
<dbReference type="Pfam" id="PF25023">
    <property type="entry name" value="TEN_YD-shell"/>
    <property type="match status" value="1"/>
</dbReference>
<feature type="domain" description="Teneurin-like YD-shell" evidence="2">
    <location>
        <begin position="10"/>
        <end position="146"/>
    </location>
</feature>
<evidence type="ECO:0000313" key="3">
    <source>
        <dbReference type="EMBL" id="KPA90690.1"/>
    </source>
</evidence>
<accession>A0A0N0E403</accession>
<dbReference type="Gene3D" id="2.180.10.10">
    <property type="entry name" value="RHS repeat-associated core"/>
    <property type="match status" value="1"/>
</dbReference>
<proteinExistence type="predicted"/>
<dbReference type="InterPro" id="IPR022385">
    <property type="entry name" value="Rhs_assc_core"/>
</dbReference>